<evidence type="ECO:0000313" key="2">
    <source>
        <dbReference type="Proteomes" id="UP000023152"/>
    </source>
</evidence>
<protein>
    <submittedName>
        <fullName evidence="1">Uncharacterized protein</fullName>
    </submittedName>
</protein>
<gene>
    <name evidence="1" type="ORF">RFI_39995</name>
</gene>
<comment type="caution">
    <text evidence="1">The sequence shown here is derived from an EMBL/GenBank/DDBJ whole genome shotgun (WGS) entry which is preliminary data.</text>
</comment>
<dbReference type="InterPro" id="IPR011989">
    <property type="entry name" value="ARM-like"/>
</dbReference>
<feature type="non-terminal residue" evidence="1">
    <location>
        <position position="682"/>
    </location>
</feature>
<dbReference type="Gene3D" id="1.25.10.10">
    <property type="entry name" value="Leucine-rich Repeat Variant"/>
    <property type="match status" value="3"/>
</dbReference>
<accession>X6L9X8</accession>
<dbReference type="Proteomes" id="UP000023152">
    <property type="component" value="Unassembled WGS sequence"/>
</dbReference>
<reference evidence="1 2" key="1">
    <citation type="journal article" date="2013" name="Curr. Biol.">
        <title>The Genome of the Foraminiferan Reticulomyxa filosa.</title>
        <authorList>
            <person name="Glockner G."/>
            <person name="Hulsmann N."/>
            <person name="Schleicher M."/>
            <person name="Noegel A.A."/>
            <person name="Eichinger L."/>
            <person name="Gallinger C."/>
            <person name="Pawlowski J."/>
            <person name="Sierra R."/>
            <person name="Euteneuer U."/>
            <person name="Pillet L."/>
            <person name="Moustafa A."/>
            <person name="Platzer M."/>
            <person name="Groth M."/>
            <person name="Szafranski K."/>
            <person name="Schliwa M."/>
        </authorList>
    </citation>
    <scope>NUCLEOTIDE SEQUENCE [LARGE SCALE GENOMIC DNA]</scope>
</reference>
<dbReference type="SUPFAM" id="SSF48371">
    <property type="entry name" value="ARM repeat"/>
    <property type="match status" value="1"/>
</dbReference>
<sequence>NEQLTPRYSVMIPFISGILYNNIISKKDASGSGLLYFWKLLHSLPPQIVPIHNVMLFMHCLDACKADTDSSFLSSQLRICHKSLVDSFKSWIISWIHFDKDKDYAYKKVLWNDYKRILDRPLNKVMKSHLSNFQYVLHHPDIHSCIIDQIKIIQTQLNTLNHDGLIRDRLELLQYLCISAKTSDVVVQCYKQVFKMYYDMCANLLCVISVKLNEQQLDNVIELMMCGLVQKATAIHYRYAFSIAKIALQLNERQLNKVFECLMNAFESGKITICYICAHALATISSQLGGKQLDYAFQYFICNFPSYFYYDYFNTDSIQFLMGLKEGQLGAVFQCLIYRLSDHNEYDRVKCAELLGKLSMKWNEKQLNDAFNSLKNKGMCGKALETITVKLSVEQFDNAFNYFISRFDCKKDSSHDKYADLLKEIAQRLDEKQMNIALKYCMDKLNDKNEHRKNRIKCIQLLEIISNKCNEQQLNETFNSSMNIFNDGNNDKNLRSECARLLGTIAVNLNGKHFDDAFQCLANGLKDGDSTVQQSCAKSLVTLSKKWDDKQLDVTFQCSIDGFQNINGYCCAASRHLLEGIAMKLNEIQIDSVFTYLINGLKDNNETNRKLYAESIGFLSTKLNKKQLDDVFECLNGLKNEKECIHALCEKSLGIIATKVSEKQLERVVNALISGLKDKNID</sequence>
<feature type="non-terminal residue" evidence="1">
    <location>
        <position position="1"/>
    </location>
</feature>
<dbReference type="OrthoDB" id="434814at2759"/>
<organism evidence="1 2">
    <name type="scientific">Reticulomyxa filosa</name>
    <dbReference type="NCBI Taxonomy" id="46433"/>
    <lineage>
        <taxon>Eukaryota</taxon>
        <taxon>Sar</taxon>
        <taxon>Rhizaria</taxon>
        <taxon>Retaria</taxon>
        <taxon>Foraminifera</taxon>
        <taxon>Monothalamids</taxon>
        <taxon>Reticulomyxidae</taxon>
        <taxon>Reticulomyxa</taxon>
    </lineage>
</organism>
<dbReference type="InterPro" id="IPR016024">
    <property type="entry name" value="ARM-type_fold"/>
</dbReference>
<name>X6L9X8_RETFI</name>
<proteinExistence type="predicted"/>
<evidence type="ECO:0000313" key="1">
    <source>
        <dbReference type="EMBL" id="ETN97534.1"/>
    </source>
</evidence>
<dbReference type="AlphaFoldDB" id="X6L9X8"/>
<keyword evidence="2" id="KW-1185">Reference proteome</keyword>
<dbReference type="EMBL" id="ASPP01049385">
    <property type="protein sequence ID" value="ETN97534.1"/>
    <property type="molecule type" value="Genomic_DNA"/>
</dbReference>